<reference evidence="2 3" key="1">
    <citation type="journal article" date="2018" name="Microb. Genom.">
        <title>Expanding an expanded genome: long-read sequencing of Trypanosoma cruzi.</title>
        <authorList>
            <person name="Berna L."/>
            <person name="Rodriguez M."/>
            <person name="Chiribao M.L."/>
            <person name="Parodi-Talice A."/>
            <person name="Pita S."/>
            <person name="Rijo G."/>
            <person name="Alvarez-Valin F."/>
            <person name="Robello C."/>
        </authorList>
    </citation>
    <scope>NUCLEOTIDE SEQUENCE [LARGE SCALE GENOMIC DNA]</scope>
    <source>
        <strain evidence="2 3">Dm28c</strain>
    </source>
</reference>
<dbReference type="PROSITE" id="PS51257">
    <property type="entry name" value="PROKAR_LIPOPROTEIN"/>
    <property type="match status" value="1"/>
</dbReference>
<proteinExistence type="predicted"/>
<organism evidence="2 3">
    <name type="scientific">Trypanosoma cruzi</name>
    <dbReference type="NCBI Taxonomy" id="5693"/>
    <lineage>
        <taxon>Eukaryota</taxon>
        <taxon>Discoba</taxon>
        <taxon>Euglenozoa</taxon>
        <taxon>Kinetoplastea</taxon>
        <taxon>Metakinetoplastina</taxon>
        <taxon>Trypanosomatida</taxon>
        <taxon>Trypanosomatidae</taxon>
        <taxon>Trypanosoma</taxon>
        <taxon>Schizotrypanum</taxon>
    </lineage>
</organism>
<name>A0A2V2UFJ9_TRYCR</name>
<dbReference type="AlphaFoldDB" id="A0A2V2UFJ9"/>
<dbReference type="Gene3D" id="1.10.287.2250">
    <property type="match status" value="1"/>
</dbReference>
<dbReference type="VEuPathDB" id="TriTrypDB:C4B63_439g17"/>
<dbReference type="SUPFAM" id="SSF54001">
    <property type="entry name" value="Cysteine proteinases"/>
    <property type="match status" value="1"/>
</dbReference>
<accession>A0A2V2UFJ9</accession>
<dbReference type="Proteomes" id="UP000246121">
    <property type="component" value="Unassembled WGS sequence"/>
</dbReference>
<dbReference type="VEuPathDB" id="TriTrypDB:C3747_221g44"/>
<dbReference type="VEuPathDB" id="TriTrypDB:Tc_MARK_8695"/>
<comment type="caution">
    <text evidence="2">The sequence shown here is derived from an EMBL/GenBank/DDBJ whole genome shotgun (WGS) entry which is preliminary data.</text>
</comment>
<evidence type="ECO:0000313" key="3">
    <source>
        <dbReference type="Proteomes" id="UP000246121"/>
    </source>
</evidence>
<dbReference type="EMBL" id="PRFA01000439">
    <property type="protein sequence ID" value="PWU82977.1"/>
    <property type="molecule type" value="Genomic_DNA"/>
</dbReference>
<feature type="signal peptide" evidence="1">
    <location>
        <begin position="1"/>
        <end position="26"/>
    </location>
</feature>
<sequence>MSGWARALSLAAVLVVMACLVPAATASLHAEETLASQFAEFKQKHGRVYGSAAEEAFRLSVFRANLFLARLHAAAKTTRDLRRHALLGPHARGIPVPLPQRRGALCGGAGARESAGGRGGCWRARGKGLARGRRRDSRQEPGNLRLVLGLCRHWQH</sequence>
<feature type="chain" id="PRO_5016161901" evidence="1">
    <location>
        <begin position="27"/>
        <end position="156"/>
    </location>
</feature>
<dbReference type="VEuPathDB" id="TriTrypDB:TcBrA4_0068170"/>
<evidence type="ECO:0000313" key="2">
    <source>
        <dbReference type="EMBL" id="PWU82977.1"/>
    </source>
</evidence>
<keyword evidence="1" id="KW-0732">Signal</keyword>
<gene>
    <name evidence="2" type="ORF">C4B63_439g17</name>
</gene>
<dbReference type="InterPro" id="IPR038765">
    <property type="entry name" value="Papain-like_cys_pep_sf"/>
</dbReference>
<protein>
    <submittedName>
        <fullName evidence="2">Putative cysteine peptidase</fullName>
    </submittedName>
</protein>
<evidence type="ECO:0000256" key="1">
    <source>
        <dbReference type="SAM" id="SignalP"/>
    </source>
</evidence>